<comment type="subcellular location">
    <subcellularLocation>
        <location evidence="1">Secreted</location>
    </subcellularLocation>
</comment>
<accession>A0AA36CTN2</accession>
<evidence type="ECO:0000256" key="4">
    <source>
        <dbReference type="ARBA" id="ARBA00022729"/>
    </source>
</evidence>
<gene>
    <name evidence="5" type="ORF">MSPICULIGERA_LOCUS12973</name>
</gene>
<sequence>MKEQFCLLLTIFVFSQAFYGEQLVADDLLVPAPIPAFPVNSYDVIVEGELRCHQKPATGVEIHLAGSEFVSDVKTKIDDNGRFYLNGTLHVTSFPLFQHPVVRILHSCSKQFCKVLSTIPVEKRYLSTGEVLVISRELSVHYKGDKLKCSIREQLLEGFDLDDE</sequence>
<dbReference type="GO" id="GO:0009986">
    <property type="term" value="C:cell surface"/>
    <property type="evidence" value="ECO:0007669"/>
    <property type="project" value="InterPro"/>
</dbReference>
<protein>
    <submittedName>
        <fullName evidence="5">Uncharacterized protein</fullName>
    </submittedName>
</protein>
<dbReference type="AlphaFoldDB" id="A0AA36CTN2"/>
<evidence type="ECO:0000313" key="6">
    <source>
        <dbReference type="Proteomes" id="UP001177023"/>
    </source>
</evidence>
<comment type="caution">
    <text evidence="5">The sequence shown here is derived from an EMBL/GenBank/DDBJ whole genome shotgun (WGS) entry which is preliminary data.</text>
</comment>
<dbReference type="InterPro" id="IPR038479">
    <property type="entry name" value="Transthyretin-like_sf"/>
</dbReference>
<reference evidence="5" key="1">
    <citation type="submission" date="2023-06" db="EMBL/GenBank/DDBJ databases">
        <authorList>
            <person name="Delattre M."/>
        </authorList>
    </citation>
    <scope>NUCLEOTIDE SEQUENCE</scope>
    <source>
        <strain evidence="5">AF72</strain>
    </source>
</reference>
<dbReference type="Pfam" id="PF01060">
    <property type="entry name" value="TTR-52"/>
    <property type="match status" value="1"/>
</dbReference>
<evidence type="ECO:0000256" key="1">
    <source>
        <dbReference type="ARBA" id="ARBA00004613"/>
    </source>
</evidence>
<keyword evidence="3" id="KW-0964">Secreted</keyword>
<feature type="non-terminal residue" evidence="5">
    <location>
        <position position="164"/>
    </location>
</feature>
<organism evidence="5 6">
    <name type="scientific">Mesorhabditis spiculigera</name>
    <dbReference type="NCBI Taxonomy" id="96644"/>
    <lineage>
        <taxon>Eukaryota</taxon>
        <taxon>Metazoa</taxon>
        <taxon>Ecdysozoa</taxon>
        <taxon>Nematoda</taxon>
        <taxon>Chromadorea</taxon>
        <taxon>Rhabditida</taxon>
        <taxon>Rhabditina</taxon>
        <taxon>Rhabditomorpha</taxon>
        <taxon>Rhabditoidea</taxon>
        <taxon>Rhabditidae</taxon>
        <taxon>Mesorhabditinae</taxon>
        <taxon>Mesorhabditis</taxon>
    </lineage>
</organism>
<dbReference type="Gene3D" id="2.60.40.3330">
    <property type="match status" value="1"/>
</dbReference>
<dbReference type="InterPro" id="IPR001534">
    <property type="entry name" value="Transthyretin-like"/>
</dbReference>
<name>A0AA36CTN2_9BILA</name>
<dbReference type="EMBL" id="CATQJA010002632">
    <property type="protein sequence ID" value="CAJ0574643.1"/>
    <property type="molecule type" value="Genomic_DNA"/>
</dbReference>
<dbReference type="GO" id="GO:0005576">
    <property type="term" value="C:extracellular region"/>
    <property type="evidence" value="ECO:0007669"/>
    <property type="project" value="UniProtKB-SubCell"/>
</dbReference>
<comment type="similarity">
    <text evidence="2">Belongs to the nematode transthyretin-like family.</text>
</comment>
<evidence type="ECO:0000256" key="2">
    <source>
        <dbReference type="ARBA" id="ARBA00010112"/>
    </source>
</evidence>
<evidence type="ECO:0000256" key="3">
    <source>
        <dbReference type="ARBA" id="ARBA00022525"/>
    </source>
</evidence>
<keyword evidence="6" id="KW-1185">Reference proteome</keyword>
<evidence type="ECO:0000313" key="5">
    <source>
        <dbReference type="EMBL" id="CAJ0574643.1"/>
    </source>
</evidence>
<keyword evidence="4" id="KW-0732">Signal</keyword>
<dbReference type="Proteomes" id="UP001177023">
    <property type="component" value="Unassembled WGS sequence"/>
</dbReference>
<proteinExistence type="inferred from homology"/>